<protein>
    <submittedName>
        <fullName evidence="1">Uncharacterized protein</fullName>
    </submittedName>
</protein>
<proteinExistence type="predicted"/>
<evidence type="ECO:0000313" key="1">
    <source>
        <dbReference type="EMBL" id="TWG84110.1"/>
    </source>
</evidence>
<keyword evidence="2" id="KW-1185">Reference proteome</keyword>
<sequence length="685" mass="72966">MTRALSPTGITRHAIRLDTAAAQTLTDIAGYLQKKQDMLALGLVSKRVHAVLDAGALAPIRLSRAIRRAQSCATLQRLWQAATGLGAPARATLSQQVAGRISALHPALHDAGAMIAPHSNVSTSVAIPACSTLEAALTVAPARRRMALTLYMHRRADELPRRTPAQWMAIADALPAHDRAPFLQCLAFAVREQAPGTARAWLHAWHDVPGRHRSGVPPEHCGQDLATLARLLVASSPMSTNADDPLLAERLSIWDAIHAAALAMPAHAAKPAIVALAPGVAIEFRAGSWTRAQSLIGTARDRYAPADAGDILVAMVTPLPGHWPWPAPAVLALTACVDTLPPPQQASLCGAIANVAPDEDTLTRAWQAMLAACQAAAPSDREPMIRALATYIAGGPEFVPDDMADFDRAVRARWNALLAEVSALSVTLRHRATLALIDASTVPAVRYVDESASAVLHLLALATPLSAAERAGVIARLAASGHAERHDDWGRITNAAAALPPESRYPALLVIARRMLGFAAAQENAELQWTGINPGPPFATQPLGLDDAATRLRPLLDLLPAAHRHRLAAKVCRHMAHRVGSWSSVLFSLLVHEVDAMPFTHACKAGAVTDLAHWAARHCPADDRAVLSELKRIVDMLPPEDRASALYWTADAAARHSAPDMLREIRAAIAQLPEPDRTPPAPSGH</sequence>
<dbReference type="AlphaFoldDB" id="A0A562BGU7"/>
<gene>
    <name evidence="1" type="ORF">L602_002900000490</name>
</gene>
<dbReference type="Proteomes" id="UP000318141">
    <property type="component" value="Unassembled WGS sequence"/>
</dbReference>
<reference evidence="1 2" key="1">
    <citation type="submission" date="2019-07" db="EMBL/GenBank/DDBJ databases">
        <title>Genome sequencing of lignin-degrading bacterial isolates.</title>
        <authorList>
            <person name="Gladden J."/>
        </authorList>
    </citation>
    <scope>NUCLEOTIDE SEQUENCE [LARGE SCALE GENOMIC DNA]</scope>
    <source>
        <strain evidence="1 2">J11</strain>
    </source>
</reference>
<evidence type="ECO:0000313" key="2">
    <source>
        <dbReference type="Proteomes" id="UP000318141"/>
    </source>
</evidence>
<accession>A0A562BGU7</accession>
<organism evidence="1 2">
    <name type="scientific">Cupriavidus gilardii J11</name>
    <dbReference type="NCBI Taxonomy" id="936133"/>
    <lineage>
        <taxon>Bacteria</taxon>
        <taxon>Pseudomonadati</taxon>
        <taxon>Pseudomonadota</taxon>
        <taxon>Betaproteobacteria</taxon>
        <taxon>Burkholderiales</taxon>
        <taxon>Burkholderiaceae</taxon>
        <taxon>Cupriavidus</taxon>
    </lineage>
</organism>
<name>A0A562BGU7_9BURK</name>
<comment type="caution">
    <text evidence="1">The sequence shown here is derived from an EMBL/GenBank/DDBJ whole genome shotgun (WGS) entry which is preliminary data.</text>
</comment>
<dbReference type="EMBL" id="VLJN01000022">
    <property type="protein sequence ID" value="TWG84110.1"/>
    <property type="molecule type" value="Genomic_DNA"/>
</dbReference>